<dbReference type="PANTHER" id="PTHR43353:SF5">
    <property type="entry name" value="SUCCINATE-SEMIALDEHYDE DEHYDROGENASE, MITOCHONDRIAL"/>
    <property type="match status" value="1"/>
</dbReference>
<evidence type="ECO:0000256" key="2">
    <source>
        <dbReference type="ARBA" id="ARBA00023002"/>
    </source>
</evidence>
<dbReference type="InterPro" id="IPR016160">
    <property type="entry name" value="Ald_DH_CS_CYS"/>
</dbReference>
<dbReference type="AlphaFoldDB" id="A0A1I2D1Q2"/>
<dbReference type="STRING" id="1003.SAMN04488541_100623"/>
<keyword evidence="5" id="KW-1185">Reference proteome</keyword>
<evidence type="ECO:0000259" key="3">
    <source>
        <dbReference type="Pfam" id="PF00171"/>
    </source>
</evidence>
<name>A0A1I2D1Q2_9BACT</name>
<dbReference type="RefSeq" id="WP_091540856.1">
    <property type="nucleotide sequence ID" value="NZ_FONY01000006.1"/>
</dbReference>
<reference evidence="5" key="1">
    <citation type="submission" date="2016-10" db="EMBL/GenBank/DDBJ databases">
        <authorList>
            <person name="Varghese N."/>
            <person name="Submissions S."/>
        </authorList>
    </citation>
    <scope>NUCLEOTIDE SEQUENCE [LARGE SCALE GENOMIC DNA]</scope>
    <source>
        <strain>GEY</strain>
        <strain evidence="5">DSM 9560</strain>
    </source>
</reference>
<dbReference type="Pfam" id="PF00171">
    <property type="entry name" value="Aldedh"/>
    <property type="match status" value="1"/>
</dbReference>
<protein>
    <submittedName>
        <fullName evidence="4">Acyl-CoA reductase</fullName>
    </submittedName>
</protein>
<dbReference type="InterPro" id="IPR016162">
    <property type="entry name" value="Ald_DH_N"/>
</dbReference>
<dbReference type="OrthoDB" id="9762913at2"/>
<evidence type="ECO:0000313" key="5">
    <source>
        <dbReference type="Proteomes" id="UP000199513"/>
    </source>
</evidence>
<dbReference type="InterPro" id="IPR016163">
    <property type="entry name" value="Ald_DH_C"/>
</dbReference>
<sequence>MSLNEQIANIFPTESQIPEEFNLTEPIHQKEYLVNGEMRTWNGAMHTVLSPVYIKTANGLEQKVVGSYPLATEVEALEALEAAVKAYNHGRGEWPTMTIPERIACLEKFTNMMTEKKKEIVNLLMWEIGKSYADSVKEFDRTVQYNYDTIDALKDLDRNHSRFVIEQGIIGQIRRAPLGVVLCMGPFNYPLNETFATLIPALIMGNTVLFKPPKHGTLLHYPLLEAFRQCFPKGVVNTVYGRGNTIVGPMIATGNINVLTLIGSSKVADKLKKSHPKSNRLKAVLGLDAKNLAIILDNADIEATVKECILGTLSFNGQRCTALKMIFVHNKVKDVFIKRFSEEVSKLKIGMPWEKGVQITPLPEPQKPAYIKECIEDAVSQGAKVMNEGGGLTNQSFVFPAVLYPVKKGMKLYTEEQFGPVIPIASFDDIEEPIQYMIESEHGQQLSIFGTDPTQIAKLIDPLVNQVCRVNINAQCQRGPDTFPFAGRKDSGENTLSVTDALRAFSIRTMVATKQTEENKAILNHIVEHHESKFLSTRFIF</sequence>
<dbReference type="EMBL" id="FONY01000006">
    <property type="protein sequence ID" value="SFE74446.1"/>
    <property type="molecule type" value="Genomic_DNA"/>
</dbReference>
<dbReference type="Gene3D" id="3.40.309.10">
    <property type="entry name" value="Aldehyde Dehydrogenase, Chain A, domain 2"/>
    <property type="match status" value="1"/>
</dbReference>
<dbReference type="Gene3D" id="3.40.605.10">
    <property type="entry name" value="Aldehyde Dehydrogenase, Chain A, domain 1"/>
    <property type="match status" value="1"/>
</dbReference>
<dbReference type="PANTHER" id="PTHR43353">
    <property type="entry name" value="SUCCINATE-SEMIALDEHYDE DEHYDROGENASE, MITOCHONDRIAL"/>
    <property type="match status" value="1"/>
</dbReference>
<keyword evidence="2" id="KW-0560">Oxidoreductase</keyword>
<dbReference type="GO" id="GO:0016620">
    <property type="term" value="F:oxidoreductase activity, acting on the aldehyde or oxo group of donors, NAD or NADP as acceptor"/>
    <property type="evidence" value="ECO:0007669"/>
    <property type="project" value="InterPro"/>
</dbReference>
<gene>
    <name evidence="4" type="ORF">SAMN04488541_100623</name>
</gene>
<dbReference type="PROSITE" id="PS00070">
    <property type="entry name" value="ALDEHYDE_DEHYDR_CYS"/>
    <property type="match status" value="1"/>
</dbReference>
<dbReference type="CDD" id="cd07082">
    <property type="entry name" value="ALDH_F11_NP-GAPDH"/>
    <property type="match status" value="1"/>
</dbReference>
<dbReference type="Proteomes" id="UP000199513">
    <property type="component" value="Unassembled WGS sequence"/>
</dbReference>
<evidence type="ECO:0000313" key="4">
    <source>
        <dbReference type="EMBL" id="SFE74446.1"/>
    </source>
</evidence>
<organism evidence="4 5">
    <name type="scientific">Thermoflexibacter ruber</name>
    <dbReference type="NCBI Taxonomy" id="1003"/>
    <lineage>
        <taxon>Bacteria</taxon>
        <taxon>Pseudomonadati</taxon>
        <taxon>Bacteroidota</taxon>
        <taxon>Cytophagia</taxon>
        <taxon>Cytophagales</taxon>
        <taxon>Thermoflexibacteraceae</taxon>
        <taxon>Thermoflexibacter</taxon>
    </lineage>
</organism>
<evidence type="ECO:0000256" key="1">
    <source>
        <dbReference type="ARBA" id="ARBA00009986"/>
    </source>
</evidence>
<dbReference type="InterPro" id="IPR015590">
    <property type="entry name" value="Aldehyde_DH_dom"/>
</dbReference>
<dbReference type="InterPro" id="IPR050740">
    <property type="entry name" value="Aldehyde_DH_Superfamily"/>
</dbReference>
<proteinExistence type="inferred from homology"/>
<accession>A0A1I2D1Q2</accession>
<dbReference type="SUPFAM" id="SSF53720">
    <property type="entry name" value="ALDH-like"/>
    <property type="match status" value="1"/>
</dbReference>
<feature type="domain" description="Aldehyde dehydrogenase" evidence="3">
    <location>
        <begin position="54"/>
        <end position="506"/>
    </location>
</feature>
<dbReference type="InterPro" id="IPR016161">
    <property type="entry name" value="Ald_DH/histidinol_DH"/>
</dbReference>
<comment type="similarity">
    <text evidence="1">Belongs to the aldehyde dehydrogenase family.</text>
</comment>